<dbReference type="InterPro" id="IPR002347">
    <property type="entry name" value="SDR_fam"/>
</dbReference>
<keyword evidence="6" id="KW-1185">Reference proteome</keyword>
<keyword evidence="2" id="KW-0560">Oxidoreductase</keyword>
<evidence type="ECO:0000256" key="1">
    <source>
        <dbReference type="ARBA" id="ARBA00022857"/>
    </source>
</evidence>
<evidence type="ECO:0000256" key="2">
    <source>
        <dbReference type="ARBA" id="ARBA00023002"/>
    </source>
</evidence>
<dbReference type="PROSITE" id="PS00061">
    <property type="entry name" value="ADH_SHORT"/>
    <property type="match status" value="1"/>
</dbReference>
<dbReference type="Gene3D" id="3.40.50.720">
    <property type="entry name" value="NAD(P)-binding Rossmann-like Domain"/>
    <property type="match status" value="1"/>
</dbReference>
<gene>
    <name evidence="5" type="ORF">BMF94_3717</name>
</gene>
<feature type="domain" description="Ketoreductase" evidence="4">
    <location>
        <begin position="6"/>
        <end position="202"/>
    </location>
</feature>
<sequence length="265" mass="27968">MDISNKVWIVTGAASGLGLAVVQALNSRTSASGVSIALLDLNEEAGEQVAAQQKDAKFWRCDVGDEENVKAALKGVREHWKGKHWGGVVHCGGVGMAGKTVGNDGQPFSFDVFSEVHRINLLGSFLIASNVATEIVSQHPPVSPAPEQDRGVIILTSSVSATEGQMGQVAYGSSKAAVEGLTLPMARDLARHGIRVMCLAPSLFSTAMGKNTSDRVRASLLKSTLYPPRFGESSEFASLAIQVIENGYLNGGVIRIDGGSRMSKM</sequence>
<dbReference type="InterPro" id="IPR036291">
    <property type="entry name" value="NAD(P)-bd_dom_sf"/>
</dbReference>
<dbReference type="InterPro" id="IPR020904">
    <property type="entry name" value="Sc_DH/Rdtase_CS"/>
</dbReference>
<keyword evidence="1" id="KW-0521">NADP</keyword>
<name>A0A2S5B9C1_9BASI</name>
<dbReference type="PANTHER" id="PTHR43658:SF8">
    <property type="entry name" value="17-BETA-HYDROXYSTEROID DEHYDROGENASE 14-RELATED"/>
    <property type="match status" value="1"/>
</dbReference>
<dbReference type="PRINTS" id="PR00081">
    <property type="entry name" value="GDHRDH"/>
</dbReference>
<dbReference type="Pfam" id="PF00106">
    <property type="entry name" value="adh_short"/>
    <property type="match status" value="1"/>
</dbReference>
<dbReference type="AlphaFoldDB" id="A0A2S5B9C1"/>
<dbReference type="OrthoDB" id="1274115at2759"/>
<dbReference type="PANTHER" id="PTHR43658">
    <property type="entry name" value="SHORT-CHAIN DEHYDROGENASE/REDUCTASE"/>
    <property type="match status" value="1"/>
</dbReference>
<accession>A0A2S5B9C1</accession>
<comment type="caution">
    <text evidence="5">The sequence shown here is derived from an EMBL/GenBank/DDBJ whole genome shotgun (WGS) entry which is preliminary data.</text>
</comment>
<dbReference type="STRING" id="741276.A0A2S5B9C1"/>
<organism evidence="5 6">
    <name type="scientific">Rhodotorula taiwanensis</name>
    <dbReference type="NCBI Taxonomy" id="741276"/>
    <lineage>
        <taxon>Eukaryota</taxon>
        <taxon>Fungi</taxon>
        <taxon>Dikarya</taxon>
        <taxon>Basidiomycota</taxon>
        <taxon>Pucciniomycotina</taxon>
        <taxon>Microbotryomycetes</taxon>
        <taxon>Sporidiobolales</taxon>
        <taxon>Sporidiobolaceae</taxon>
        <taxon>Rhodotorula</taxon>
    </lineage>
</organism>
<feature type="chain" id="PRO_5015635553" description="Ketoreductase domain-containing protein" evidence="3">
    <location>
        <begin position="25"/>
        <end position="265"/>
    </location>
</feature>
<evidence type="ECO:0000313" key="6">
    <source>
        <dbReference type="Proteomes" id="UP000237144"/>
    </source>
</evidence>
<reference evidence="5 6" key="1">
    <citation type="journal article" date="2018" name="Front. Microbiol.">
        <title>Prospects for Fungal Bioremediation of Acidic Radioactive Waste Sites: Characterization and Genome Sequence of Rhodotorula taiwanensis MD1149.</title>
        <authorList>
            <person name="Tkavc R."/>
            <person name="Matrosova V.Y."/>
            <person name="Grichenko O.E."/>
            <person name="Gostincar C."/>
            <person name="Volpe R.P."/>
            <person name="Klimenkova P."/>
            <person name="Gaidamakova E.K."/>
            <person name="Zhou C.E."/>
            <person name="Stewart B.J."/>
            <person name="Lyman M.G."/>
            <person name="Malfatti S.A."/>
            <person name="Rubinfeld B."/>
            <person name="Courtot M."/>
            <person name="Singh J."/>
            <person name="Dalgard C.L."/>
            <person name="Hamilton T."/>
            <person name="Frey K.G."/>
            <person name="Gunde-Cimerman N."/>
            <person name="Dugan L."/>
            <person name="Daly M.J."/>
        </authorList>
    </citation>
    <scope>NUCLEOTIDE SEQUENCE [LARGE SCALE GENOMIC DNA]</scope>
    <source>
        <strain evidence="5 6">MD1149</strain>
    </source>
</reference>
<dbReference type="SUPFAM" id="SSF51735">
    <property type="entry name" value="NAD(P)-binding Rossmann-fold domains"/>
    <property type="match status" value="1"/>
</dbReference>
<keyword evidence="3" id="KW-0732">Signal</keyword>
<evidence type="ECO:0000259" key="4">
    <source>
        <dbReference type="SMART" id="SM00822"/>
    </source>
</evidence>
<feature type="signal peptide" evidence="3">
    <location>
        <begin position="1"/>
        <end position="24"/>
    </location>
</feature>
<dbReference type="InterPro" id="IPR057326">
    <property type="entry name" value="KR_dom"/>
</dbReference>
<dbReference type="GO" id="GO:0016491">
    <property type="term" value="F:oxidoreductase activity"/>
    <property type="evidence" value="ECO:0007669"/>
    <property type="project" value="UniProtKB-KW"/>
</dbReference>
<dbReference type="EMBL" id="PJQD01000038">
    <property type="protein sequence ID" value="POY73380.1"/>
    <property type="molecule type" value="Genomic_DNA"/>
</dbReference>
<evidence type="ECO:0000313" key="5">
    <source>
        <dbReference type="EMBL" id="POY73380.1"/>
    </source>
</evidence>
<dbReference type="SMART" id="SM00822">
    <property type="entry name" value="PKS_KR"/>
    <property type="match status" value="1"/>
</dbReference>
<evidence type="ECO:0000256" key="3">
    <source>
        <dbReference type="SAM" id="SignalP"/>
    </source>
</evidence>
<proteinExistence type="predicted"/>
<dbReference type="Proteomes" id="UP000237144">
    <property type="component" value="Unassembled WGS sequence"/>
</dbReference>
<protein>
    <recommendedName>
        <fullName evidence="4">Ketoreductase domain-containing protein</fullName>
    </recommendedName>
</protein>